<dbReference type="GO" id="GO:0043539">
    <property type="term" value="F:protein serine/threonine kinase activator activity"/>
    <property type="evidence" value="ECO:0007669"/>
    <property type="project" value="InterPro"/>
</dbReference>
<proteinExistence type="inferred from homology"/>
<evidence type="ECO:0000313" key="4">
    <source>
        <dbReference type="EMBL" id="CAD9765767.1"/>
    </source>
</evidence>
<dbReference type="PANTHER" id="PTHR48014:SF21">
    <property type="entry name" value="SERINE_THREONINE-PROTEIN KINASE FRAY2"/>
    <property type="match status" value="1"/>
</dbReference>
<organism evidence="4">
    <name type="scientific">Lotharella oceanica</name>
    <dbReference type="NCBI Taxonomy" id="641309"/>
    <lineage>
        <taxon>Eukaryota</taxon>
        <taxon>Sar</taxon>
        <taxon>Rhizaria</taxon>
        <taxon>Cercozoa</taxon>
        <taxon>Chlorarachniophyceae</taxon>
        <taxon>Lotharella</taxon>
    </lineage>
</organism>
<dbReference type="InterPro" id="IPR047173">
    <property type="entry name" value="STRAD_A/B-like"/>
</dbReference>
<dbReference type="EMBL" id="HBHP01017457">
    <property type="protein sequence ID" value="CAD9765767.1"/>
    <property type="molecule type" value="Transcribed_RNA"/>
</dbReference>
<dbReference type="PROSITE" id="PS50011">
    <property type="entry name" value="PROTEIN_KINASE_DOM"/>
    <property type="match status" value="1"/>
</dbReference>
<reference evidence="4" key="1">
    <citation type="submission" date="2021-01" db="EMBL/GenBank/DDBJ databases">
        <authorList>
            <person name="Corre E."/>
            <person name="Pelletier E."/>
            <person name="Niang G."/>
            <person name="Scheremetjew M."/>
            <person name="Finn R."/>
            <person name="Kale V."/>
            <person name="Holt S."/>
            <person name="Cochrane G."/>
            <person name="Meng A."/>
            <person name="Brown T."/>
            <person name="Cohen L."/>
        </authorList>
    </citation>
    <scope>NUCLEOTIDE SEQUENCE</scope>
    <source>
        <strain evidence="4">CCMP622</strain>
    </source>
</reference>
<feature type="domain" description="Protein kinase" evidence="3">
    <location>
        <begin position="110"/>
        <end position="381"/>
    </location>
</feature>
<evidence type="ECO:0000256" key="1">
    <source>
        <dbReference type="ARBA" id="ARBA00008874"/>
    </source>
</evidence>
<dbReference type="PANTHER" id="PTHR48014">
    <property type="entry name" value="SERINE/THREONINE-PROTEIN KINASE FRAY2"/>
    <property type="match status" value="1"/>
</dbReference>
<dbReference type="InterPro" id="IPR000719">
    <property type="entry name" value="Prot_kinase_dom"/>
</dbReference>
<protein>
    <recommendedName>
        <fullName evidence="3">Protein kinase domain-containing protein</fullName>
    </recommendedName>
</protein>
<feature type="region of interest" description="Disordered" evidence="2">
    <location>
        <begin position="498"/>
        <end position="517"/>
    </location>
</feature>
<dbReference type="InterPro" id="IPR011009">
    <property type="entry name" value="Kinase-like_dom_sf"/>
</dbReference>
<dbReference type="AlphaFoldDB" id="A0A7S2XBC6"/>
<accession>A0A7S2XBC6</accession>
<dbReference type="SUPFAM" id="SSF56112">
    <property type="entry name" value="Protein kinase-like (PK-like)"/>
    <property type="match status" value="1"/>
</dbReference>
<comment type="similarity">
    <text evidence="1">Belongs to the protein kinase superfamily. STE Ser/Thr protein kinase family. STE20 subfamily.</text>
</comment>
<evidence type="ECO:0000256" key="2">
    <source>
        <dbReference type="SAM" id="MobiDB-lite"/>
    </source>
</evidence>
<name>A0A7S2XBC6_9EUKA</name>
<evidence type="ECO:0000259" key="3">
    <source>
        <dbReference type="PROSITE" id="PS50011"/>
    </source>
</evidence>
<gene>
    <name evidence="4" type="ORF">LSP00402_LOCUS10832</name>
</gene>
<sequence>MEDGWCSDVASLELLVGVDSILKQFLNLKQIRTLICRYADSKYPMGPLGYKLYSKIEGNKSSDIFRATVCEISWKAFAEGAKDLPVETLKKIENSGFREAPWKLLDLRREDVSEMTGETRWSLVQDVLNAVKNSRIETEEFVAVKISDVEVSQCPKRTDPLVSVQHPNVLEIHSAFNVEETEESWIVMPFVAGGSCKDMLRSTHPHGIKDTGSLASILDNVLRAIVHLHEQGIAHKDLRAANILLAATGTVKLGTFWLTSLRGESANDRFSNANLPWCAPEVAKQRADDLSHAICEKAADIWSFGITAMELAYGSTPLKKEDEMDSIVKKLLETPPPTPREYQDYGNPPFPESFDSLVSQCLNRDPMARPDAKELLSHPFLSEHRKGSGYIARNVILNILGEKKRALVQERERRRTVELQKRHSAELLRRHSAQTLTMKLQRAPRSKEKVAKIPQRSATPGACTRRVGRFTVRGSLPPMRNLTLPLPMFKAAKSLPPFSDHRGRQGGSHADTVPATANDYRHHHHVDEEAKSKEMNHSNLFVPDPTVRHVGRFTVRTQRSLTH</sequence>
<dbReference type="Pfam" id="PF00069">
    <property type="entry name" value="Pkinase"/>
    <property type="match status" value="1"/>
</dbReference>
<dbReference type="Gene3D" id="1.10.510.10">
    <property type="entry name" value="Transferase(Phosphotransferase) domain 1"/>
    <property type="match status" value="1"/>
</dbReference>
<dbReference type="GO" id="GO:0004672">
    <property type="term" value="F:protein kinase activity"/>
    <property type="evidence" value="ECO:0007669"/>
    <property type="project" value="InterPro"/>
</dbReference>
<dbReference type="GO" id="GO:0005524">
    <property type="term" value="F:ATP binding"/>
    <property type="evidence" value="ECO:0007669"/>
    <property type="project" value="InterPro"/>
</dbReference>